<name>A0ABP2D5S0_9RHOB</name>
<gene>
    <name evidence="1" type="ORF">OIHEL45_16551</name>
</gene>
<comment type="caution">
    <text evidence="1">The sequence shown here is derived from an EMBL/GenBank/DDBJ whole genome shotgun (WGS) entry which is preliminary data.</text>
</comment>
<dbReference type="Proteomes" id="UP000003257">
    <property type="component" value="Unassembled WGS sequence"/>
</dbReference>
<sequence length="56" mass="6218">MDIFPNEAAFTRLVGAPMFELQQNNEWAIIQRYMTLETVATICDTILMGPATTAAP</sequence>
<organism evidence="1 2">
    <name type="scientific">Sulfitobacter indolifex HEL-45</name>
    <dbReference type="NCBI Taxonomy" id="391624"/>
    <lineage>
        <taxon>Bacteria</taxon>
        <taxon>Pseudomonadati</taxon>
        <taxon>Pseudomonadota</taxon>
        <taxon>Alphaproteobacteria</taxon>
        <taxon>Rhodobacterales</taxon>
        <taxon>Roseobacteraceae</taxon>
        <taxon>Sulfitobacter</taxon>
    </lineage>
</organism>
<evidence type="ECO:0000313" key="2">
    <source>
        <dbReference type="Proteomes" id="UP000003257"/>
    </source>
</evidence>
<dbReference type="EMBL" id="ABID01000012">
    <property type="protein sequence ID" value="EDQ03600.1"/>
    <property type="molecule type" value="Genomic_DNA"/>
</dbReference>
<reference evidence="1 2" key="1">
    <citation type="submission" date="2007-11" db="EMBL/GenBank/DDBJ databases">
        <authorList>
            <person name="Wagner-Dobler I."/>
            <person name="Ferriera S."/>
            <person name="Johnson J."/>
            <person name="Kravitz S."/>
            <person name="Beeson K."/>
            <person name="Sutton G."/>
            <person name="Rogers Y.-H."/>
            <person name="Friedman R."/>
            <person name="Frazier M."/>
            <person name="Venter J.C."/>
        </authorList>
    </citation>
    <scope>NUCLEOTIDE SEQUENCE [LARGE SCALE GENOMIC DNA]</scope>
    <source>
        <strain evidence="1 2">HEL-45</strain>
    </source>
</reference>
<accession>A0ABP2D5S0</accession>
<keyword evidence="2" id="KW-1185">Reference proteome</keyword>
<evidence type="ECO:0000313" key="1">
    <source>
        <dbReference type="EMBL" id="EDQ03600.1"/>
    </source>
</evidence>
<proteinExistence type="predicted"/>
<protein>
    <submittedName>
        <fullName evidence="1">Uncharacterized protein</fullName>
    </submittedName>
</protein>